<keyword evidence="1" id="KW-0472">Membrane</keyword>
<proteinExistence type="predicted"/>
<gene>
    <name evidence="2" type="ORF">CR203_12655</name>
</gene>
<reference evidence="2 3" key="1">
    <citation type="submission" date="2017-10" db="EMBL/GenBank/DDBJ databases">
        <title>Bacillus sp. nov., a halophilic bacterium isolated from a Keqin Lake.</title>
        <authorList>
            <person name="Wang H."/>
        </authorList>
    </citation>
    <scope>NUCLEOTIDE SEQUENCE [LARGE SCALE GENOMIC DNA]</scope>
    <source>
        <strain evidence="2 3">KCTC 13187</strain>
    </source>
</reference>
<dbReference type="Proteomes" id="UP000281498">
    <property type="component" value="Unassembled WGS sequence"/>
</dbReference>
<protein>
    <submittedName>
        <fullName evidence="2">Uncharacterized protein</fullName>
    </submittedName>
</protein>
<evidence type="ECO:0000256" key="1">
    <source>
        <dbReference type="SAM" id="Phobius"/>
    </source>
</evidence>
<evidence type="ECO:0000313" key="2">
    <source>
        <dbReference type="EMBL" id="RKL66684.1"/>
    </source>
</evidence>
<name>A0A3A9K0Q4_9BACI</name>
<keyword evidence="1" id="KW-1133">Transmembrane helix</keyword>
<accession>A0A3A9K0Q4</accession>
<keyword evidence="3" id="KW-1185">Reference proteome</keyword>
<dbReference type="AlphaFoldDB" id="A0A3A9K0Q4"/>
<keyword evidence="1" id="KW-0812">Transmembrane</keyword>
<organism evidence="2 3">
    <name type="scientific">Salipaludibacillus neizhouensis</name>
    <dbReference type="NCBI Taxonomy" id="885475"/>
    <lineage>
        <taxon>Bacteria</taxon>
        <taxon>Bacillati</taxon>
        <taxon>Bacillota</taxon>
        <taxon>Bacilli</taxon>
        <taxon>Bacillales</taxon>
        <taxon>Bacillaceae</taxon>
    </lineage>
</organism>
<comment type="caution">
    <text evidence="2">The sequence shown here is derived from an EMBL/GenBank/DDBJ whole genome shotgun (WGS) entry which is preliminary data.</text>
</comment>
<evidence type="ECO:0000313" key="3">
    <source>
        <dbReference type="Proteomes" id="UP000281498"/>
    </source>
</evidence>
<feature type="transmembrane region" description="Helical" evidence="1">
    <location>
        <begin position="21"/>
        <end position="41"/>
    </location>
</feature>
<dbReference type="EMBL" id="PDOE01000005">
    <property type="protein sequence ID" value="RKL66684.1"/>
    <property type="molecule type" value="Genomic_DNA"/>
</dbReference>
<sequence length="59" mass="7094">MILKTWRWKLTLYLMKDGYAVFLRLIFLCDIIIILSISIQYKSVDEDMRYGINFAEKEA</sequence>